<feature type="modified residue" description="N6-(pyridoxal phosphate)lysine" evidence="11">
    <location>
        <position position="221"/>
    </location>
</feature>
<dbReference type="PANTHER" id="PTHR42885">
    <property type="entry name" value="HISTIDINOL-PHOSPHATE AMINOTRANSFERASE-RELATED"/>
    <property type="match status" value="1"/>
</dbReference>
<dbReference type="GO" id="GO:0004400">
    <property type="term" value="F:histidinol-phosphate transaminase activity"/>
    <property type="evidence" value="ECO:0007669"/>
    <property type="project" value="UniProtKB-UniRule"/>
</dbReference>
<protein>
    <recommendedName>
        <fullName evidence="11">Histidinol-phosphate aminotransferase</fullName>
        <ecNumber evidence="11">2.6.1.9</ecNumber>
    </recommendedName>
    <alternativeName>
        <fullName evidence="11">Imidazole acetol-phosphate transaminase</fullName>
    </alternativeName>
</protein>
<evidence type="ECO:0000313" key="13">
    <source>
        <dbReference type="EMBL" id="OGI51038.1"/>
    </source>
</evidence>
<comment type="pathway">
    <text evidence="2 11">Amino-acid biosynthesis; L-histidine biosynthesis; L-histidine from 5-phospho-alpha-D-ribose 1-diphosphate: step 7/9.</text>
</comment>
<keyword evidence="7 11" id="KW-0808">Transferase</keyword>
<keyword evidence="9 11" id="KW-0368">Histidine biosynthesis</keyword>
<evidence type="ECO:0000256" key="8">
    <source>
        <dbReference type="ARBA" id="ARBA00022898"/>
    </source>
</evidence>
<evidence type="ECO:0000256" key="1">
    <source>
        <dbReference type="ARBA" id="ARBA00001933"/>
    </source>
</evidence>
<evidence type="ECO:0000259" key="12">
    <source>
        <dbReference type="Pfam" id="PF00155"/>
    </source>
</evidence>
<evidence type="ECO:0000256" key="4">
    <source>
        <dbReference type="ARBA" id="ARBA00011738"/>
    </source>
</evidence>
<dbReference type="GO" id="GO:0000105">
    <property type="term" value="P:L-histidine biosynthetic process"/>
    <property type="evidence" value="ECO:0007669"/>
    <property type="project" value="UniProtKB-UniRule"/>
</dbReference>
<comment type="subunit">
    <text evidence="4 11">Homodimer.</text>
</comment>
<dbReference type="AlphaFoldDB" id="A0A1F6U0Y5"/>
<dbReference type="InterPro" id="IPR015421">
    <property type="entry name" value="PyrdxlP-dep_Trfase_major"/>
</dbReference>
<accession>A0A1F6U0Y5</accession>
<evidence type="ECO:0000313" key="14">
    <source>
        <dbReference type="Proteomes" id="UP000179037"/>
    </source>
</evidence>
<comment type="catalytic activity">
    <reaction evidence="10 11">
        <text>L-histidinol phosphate + 2-oxoglutarate = 3-(imidazol-4-yl)-2-oxopropyl phosphate + L-glutamate</text>
        <dbReference type="Rhea" id="RHEA:23744"/>
        <dbReference type="ChEBI" id="CHEBI:16810"/>
        <dbReference type="ChEBI" id="CHEBI:29985"/>
        <dbReference type="ChEBI" id="CHEBI:57766"/>
        <dbReference type="ChEBI" id="CHEBI:57980"/>
        <dbReference type="EC" id="2.6.1.9"/>
    </reaction>
</comment>
<dbReference type="Gene3D" id="3.90.1150.10">
    <property type="entry name" value="Aspartate Aminotransferase, domain 1"/>
    <property type="match status" value="1"/>
</dbReference>
<dbReference type="InterPro" id="IPR015422">
    <property type="entry name" value="PyrdxlP-dep_Trfase_small"/>
</dbReference>
<evidence type="ECO:0000256" key="5">
    <source>
        <dbReference type="ARBA" id="ARBA00022576"/>
    </source>
</evidence>
<name>A0A1F6U0Y5_9PROT</name>
<dbReference type="CDD" id="cd00609">
    <property type="entry name" value="AAT_like"/>
    <property type="match status" value="1"/>
</dbReference>
<organism evidence="13 14">
    <name type="scientific">Candidatus Muproteobacteria bacterium RIFCSPLOWO2_01_FULL_60_18</name>
    <dbReference type="NCBI Taxonomy" id="1817768"/>
    <lineage>
        <taxon>Bacteria</taxon>
        <taxon>Pseudomonadati</taxon>
        <taxon>Pseudomonadota</taxon>
        <taxon>Candidatus Muproteobacteria</taxon>
    </lineage>
</organism>
<keyword evidence="8 11" id="KW-0663">Pyridoxal phosphate</keyword>
<keyword evidence="6 11" id="KW-0028">Amino-acid biosynthesis</keyword>
<keyword evidence="5 11" id="KW-0032">Aminotransferase</keyword>
<reference evidence="13 14" key="1">
    <citation type="journal article" date="2016" name="Nat. Commun.">
        <title>Thousands of microbial genomes shed light on interconnected biogeochemical processes in an aquifer system.</title>
        <authorList>
            <person name="Anantharaman K."/>
            <person name="Brown C.T."/>
            <person name="Hug L.A."/>
            <person name="Sharon I."/>
            <person name="Castelle C.J."/>
            <person name="Probst A.J."/>
            <person name="Thomas B.C."/>
            <person name="Singh A."/>
            <person name="Wilkins M.J."/>
            <person name="Karaoz U."/>
            <person name="Brodie E.L."/>
            <person name="Williams K.H."/>
            <person name="Hubbard S.S."/>
            <person name="Banfield J.F."/>
        </authorList>
    </citation>
    <scope>NUCLEOTIDE SEQUENCE [LARGE SCALE GENOMIC DNA]</scope>
</reference>
<dbReference type="UniPathway" id="UPA00031">
    <property type="reaction ID" value="UER00012"/>
</dbReference>
<evidence type="ECO:0000256" key="7">
    <source>
        <dbReference type="ARBA" id="ARBA00022679"/>
    </source>
</evidence>
<comment type="cofactor">
    <cofactor evidence="1 11">
        <name>pyridoxal 5'-phosphate</name>
        <dbReference type="ChEBI" id="CHEBI:597326"/>
    </cofactor>
</comment>
<gene>
    <name evidence="11" type="primary">hisC</name>
    <name evidence="13" type="ORF">A3A87_02855</name>
</gene>
<dbReference type="InterPro" id="IPR005861">
    <property type="entry name" value="HisP_aminotrans"/>
</dbReference>
<proteinExistence type="inferred from homology"/>
<dbReference type="HAMAP" id="MF_01023">
    <property type="entry name" value="HisC_aminotrans_2"/>
    <property type="match status" value="1"/>
</dbReference>
<evidence type="ECO:0000256" key="9">
    <source>
        <dbReference type="ARBA" id="ARBA00023102"/>
    </source>
</evidence>
<dbReference type="PANTHER" id="PTHR42885:SF2">
    <property type="entry name" value="HISTIDINOL-PHOSPHATE AMINOTRANSFERASE"/>
    <property type="match status" value="1"/>
</dbReference>
<dbReference type="Proteomes" id="UP000179037">
    <property type="component" value="Unassembled WGS sequence"/>
</dbReference>
<dbReference type="InterPro" id="IPR004839">
    <property type="entry name" value="Aminotransferase_I/II_large"/>
</dbReference>
<dbReference type="Gene3D" id="3.40.640.10">
    <property type="entry name" value="Type I PLP-dependent aspartate aminotransferase-like (Major domain)"/>
    <property type="match status" value="1"/>
</dbReference>
<dbReference type="EMBL" id="MFTC01000053">
    <property type="protein sequence ID" value="OGI51038.1"/>
    <property type="molecule type" value="Genomic_DNA"/>
</dbReference>
<evidence type="ECO:0000256" key="11">
    <source>
        <dbReference type="HAMAP-Rule" id="MF_01023"/>
    </source>
</evidence>
<dbReference type="GO" id="GO:0030170">
    <property type="term" value="F:pyridoxal phosphate binding"/>
    <property type="evidence" value="ECO:0007669"/>
    <property type="project" value="InterPro"/>
</dbReference>
<comment type="caution">
    <text evidence="13">The sequence shown here is derived from an EMBL/GenBank/DDBJ whole genome shotgun (WGS) entry which is preliminary data.</text>
</comment>
<sequence>MPDPIEKKISRLIRPEIRALKAYRVPDATGLVKLDAMENPYSWPEAVRREWLKVLQHVSLNRYPDPDARVLRQRLCAVLSVPSGMELVLGNGSDELIQVILMAVSKPGAVALAPTPTFVMYEMIATFLDMKFVGVPLTQDFSLDMPAMLKAIEAHQPVVIFLAYPNNPTGNLFAREDIVRLIEQAPGLVVLDEAYHAFAGQSFMDQLGKQDNLLVMRTLSKQGLAGLRLGVLAGPAVWLEEFNKVRLPYNVGSLTQASSEFALTRLALLDEQAKQIREDREKLFRALTRLPGVRAWPSQANFILFRIEKRDADEVFEGLRTRGVLIKNLNSSGGMLKGCLRVTVGTPDENAAFLSALEAAL</sequence>
<evidence type="ECO:0000256" key="6">
    <source>
        <dbReference type="ARBA" id="ARBA00022605"/>
    </source>
</evidence>
<dbReference type="InterPro" id="IPR015424">
    <property type="entry name" value="PyrdxlP-dep_Trfase"/>
</dbReference>
<evidence type="ECO:0000256" key="10">
    <source>
        <dbReference type="ARBA" id="ARBA00047481"/>
    </source>
</evidence>
<evidence type="ECO:0000256" key="3">
    <source>
        <dbReference type="ARBA" id="ARBA00007970"/>
    </source>
</evidence>
<evidence type="ECO:0000256" key="2">
    <source>
        <dbReference type="ARBA" id="ARBA00005011"/>
    </source>
</evidence>
<dbReference type="NCBIfam" id="TIGR01141">
    <property type="entry name" value="hisC"/>
    <property type="match status" value="1"/>
</dbReference>
<dbReference type="Pfam" id="PF00155">
    <property type="entry name" value="Aminotran_1_2"/>
    <property type="match status" value="1"/>
</dbReference>
<dbReference type="EC" id="2.6.1.9" evidence="11"/>
<feature type="domain" description="Aminotransferase class I/classII large" evidence="12">
    <location>
        <begin position="31"/>
        <end position="357"/>
    </location>
</feature>
<dbReference type="SUPFAM" id="SSF53383">
    <property type="entry name" value="PLP-dependent transferases"/>
    <property type="match status" value="1"/>
</dbReference>
<dbReference type="STRING" id="1817768.A3A87_02855"/>
<comment type="similarity">
    <text evidence="3 11">Belongs to the class-II pyridoxal-phosphate-dependent aminotransferase family. Histidinol-phosphate aminotransferase subfamily.</text>
</comment>